<feature type="compositionally biased region" description="Basic and acidic residues" evidence="1">
    <location>
        <begin position="1"/>
        <end position="10"/>
    </location>
</feature>
<accession>A0A6J4QV64</accession>
<sequence>MRDRSQREPGRIGQVPDPRNEGVMKGSGFFSIAALAALWSASFLFIGAFFYGTLFLGETLTLRALLGLALILTCLAGATGARRLQKCFRRPGPPVP</sequence>
<organism evidence="3">
    <name type="scientific">uncultured Rubrobacteraceae bacterium</name>
    <dbReference type="NCBI Taxonomy" id="349277"/>
    <lineage>
        <taxon>Bacteria</taxon>
        <taxon>Bacillati</taxon>
        <taxon>Actinomycetota</taxon>
        <taxon>Rubrobacteria</taxon>
        <taxon>Rubrobacterales</taxon>
        <taxon>Rubrobacteraceae</taxon>
        <taxon>environmental samples</taxon>
    </lineage>
</organism>
<feature type="transmembrane region" description="Helical" evidence="2">
    <location>
        <begin position="60"/>
        <end position="81"/>
    </location>
</feature>
<evidence type="ECO:0000313" key="3">
    <source>
        <dbReference type="EMBL" id="CAA9454465.1"/>
    </source>
</evidence>
<reference evidence="3" key="1">
    <citation type="submission" date="2020-02" db="EMBL/GenBank/DDBJ databases">
        <authorList>
            <person name="Meier V. D."/>
        </authorList>
    </citation>
    <scope>NUCLEOTIDE SEQUENCE</scope>
    <source>
        <strain evidence="3">AVDCRST_MAG37</strain>
    </source>
</reference>
<keyword evidence="2" id="KW-1133">Transmembrane helix</keyword>
<keyword evidence="2" id="KW-0472">Membrane</keyword>
<keyword evidence="2" id="KW-0812">Transmembrane</keyword>
<name>A0A6J4QV64_9ACTN</name>
<feature type="region of interest" description="Disordered" evidence="1">
    <location>
        <begin position="1"/>
        <end position="21"/>
    </location>
</feature>
<dbReference type="AlphaFoldDB" id="A0A6J4QV64"/>
<gene>
    <name evidence="3" type="ORF">AVDCRST_MAG37-2763</name>
</gene>
<feature type="transmembrane region" description="Helical" evidence="2">
    <location>
        <begin position="29"/>
        <end position="54"/>
    </location>
</feature>
<dbReference type="EMBL" id="CADCVD010000138">
    <property type="protein sequence ID" value="CAA9454465.1"/>
    <property type="molecule type" value="Genomic_DNA"/>
</dbReference>
<dbReference type="SUPFAM" id="SSF103481">
    <property type="entry name" value="Multidrug resistance efflux transporter EmrE"/>
    <property type="match status" value="1"/>
</dbReference>
<protein>
    <submittedName>
        <fullName evidence="3">Uncharacterized protein</fullName>
    </submittedName>
</protein>
<dbReference type="InterPro" id="IPR037185">
    <property type="entry name" value="EmrE-like"/>
</dbReference>
<evidence type="ECO:0000256" key="1">
    <source>
        <dbReference type="SAM" id="MobiDB-lite"/>
    </source>
</evidence>
<evidence type="ECO:0000256" key="2">
    <source>
        <dbReference type="SAM" id="Phobius"/>
    </source>
</evidence>
<proteinExistence type="predicted"/>